<sequence length="65" mass="6407">MSRRAGGNEFGGEQKVSDGPIDTPSHPRASAATLVTAVVVVAPSTVGIAPAQAATRGPARVVVIG</sequence>
<organism evidence="2 3">
    <name type="scientific">Gordonia oryzae</name>
    <dbReference type="NCBI Taxonomy" id="2487349"/>
    <lineage>
        <taxon>Bacteria</taxon>
        <taxon>Bacillati</taxon>
        <taxon>Actinomycetota</taxon>
        <taxon>Actinomycetes</taxon>
        <taxon>Mycobacteriales</taxon>
        <taxon>Gordoniaceae</taxon>
        <taxon>Gordonia</taxon>
    </lineage>
</organism>
<keyword evidence="3" id="KW-1185">Reference proteome</keyword>
<comment type="caution">
    <text evidence="2">The sequence shown here is derived from an EMBL/GenBank/DDBJ whole genome shotgun (WGS) entry which is preliminary data.</text>
</comment>
<evidence type="ECO:0000313" key="3">
    <source>
        <dbReference type="Proteomes" id="UP000267536"/>
    </source>
</evidence>
<evidence type="ECO:0000256" key="1">
    <source>
        <dbReference type="SAM" id="MobiDB-lite"/>
    </source>
</evidence>
<feature type="region of interest" description="Disordered" evidence="1">
    <location>
        <begin position="1"/>
        <end position="28"/>
    </location>
</feature>
<dbReference type="EMBL" id="RKMH01000008">
    <property type="protein sequence ID" value="RPA59876.1"/>
    <property type="molecule type" value="Genomic_DNA"/>
</dbReference>
<reference evidence="2 3" key="1">
    <citation type="submission" date="2018-11" db="EMBL/GenBank/DDBJ databases">
        <title>Draft genome sequence of Gordonia sp. RS15-1S isolated from rice stems.</title>
        <authorList>
            <person name="Muangham S."/>
        </authorList>
    </citation>
    <scope>NUCLEOTIDE SEQUENCE [LARGE SCALE GENOMIC DNA]</scope>
    <source>
        <strain evidence="2 3">RS15-1S</strain>
    </source>
</reference>
<proteinExistence type="predicted"/>
<evidence type="ECO:0000313" key="2">
    <source>
        <dbReference type="EMBL" id="RPA59876.1"/>
    </source>
</evidence>
<protein>
    <submittedName>
        <fullName evidence="2">Uncharacterized protein</fullName>
    </submittedName>
</protein>
<dbReference type="RefSeq" id="WP_123929702.1">
    <property type="nucleotide sequence ID" value="NZ_JBPSDP010000007.1"/>
</dbReference>
<dbReference type="AlphaFoldDB" id="A0A3N4GGU8"/>
<name>A0A3N4GGU8_9ACTN</name>
<accession>A0A3N4GGU8</accession>
<dbReference type="Proteomes" id="UP000267536">
    <property type="component" value="Unassembled WGS sequence"/>
</dbReference>
<gene>
    <name evidence="2" type="ORF">EF294_11495</name>
</gene>